<evidence type="ECO:0000256" key="1">
    <source>
        <dbReference type="ARBA" id="ARBA00001946"/>
    </source>
</evidence>
<dbReference type="Proteomes" id="UP000319976">
    <property type="component" value="Chromosome"/>
</dbReference>
<keyword evidence="4 12" id="KW-0255">Endonuclease</keyword>
<evidence type="ECO:0000256" key="10">
    <source>
        <dbReference type="ARBA" id="ARBA00023211"/>
    </source>
</evidence>
<name>A0A517T5B6_9PLAN</name>
<keyword evidence="8 12" id="KW-0051">Antiviral defense</keyword>
<dbReference type="Pfam" id="PF18541">
    <property type="entry name" value="RuvC_III"/>
    <property type="match status" value="1"/>
</dbReference>
<dbReference type="GO" id="GO:0003723">
    <property type="term" value="F:RNA binding"/>
    <property type="evidence" value="ECO:0007669"/>
    <property type="project" value="UniProtKB-UniRule"/>
</dbReference>
<evidence type="ECO:0000256" key="3">
    <source>
        <dbReference type="ARBA" id="ARBA00022723"/>
    </source>
</evidence>
<dbReference type="NCBIfam" id="TIGR01865">
    <property type="entry name" value="cas_Csn1"/>
    <property type="match status" value="1"/>
</dbReference>
<dbReference type="InterPro" id="IPR033114">
    <property type="entry name" value="HNH_CAS9"/>
</dbReference>
<comment type="similarity">
    <text evidence="12">Belongs to the CRISPR-associated Cas9 family.</text>
</comment>
<dbReference type="Pfam" id="PF13395">
    <property type="entry name" value="HNH_4"/>
    <property type="match status" value="1"/>
</dbReference>
<evidence type="ECO:0000256" key="6">
    <source>
        <dbReference type="ARBA" id="ARBA00022842"/>
    </source>
</evidence>
<keyword evidence="9 12" id="KW-0238">DNA-binding</keyword>
<dbReference type="HAMAP" id="MF_01480">
    <property type="entry name" value="Cas9"/>
    <property type="match status" value="1"/>
</dbReference>
<dbReference type="EMBL" id="CP036316">
    <property type="protein sequence ID" value="QDT63564.1"/>
    <property type="molecule type" value="Genomic_DNA"/>
</dbReference>
<dbReference type="EC" id="3.1.-.-" evidence="12"/>
<dbReference type="GO" id="GO:0016787">
    <property type="term" value="F:hydrolase activity"/>
    <property type="evidence" value="ECO:0007669"/>
    <property type="project" value="UniProtKB-KW"/>
</dbReference>
<feature type="binding site" evidence="12">
    <location>
        <position position="8"/>
    </location>
    <ligand>
        <name>Mg(2+)</name>
        <dbReference type="ChEBI" id="CHEBI:18420"/>
        <label>1</label>
    </ligand>
</feature>
<evidence type="ECO:0000313" key="15">
    <source>
        <dbReference type="EMBL" id="QDT63564.1"/>
    </source>
</evidence>
<dbReference type="GO" id="GO:0051607">
    <property type="term" value="P:defense response to virus"/>
    <property type="evidence" value="ECO:0007669"/>
    <property type="project" value="UniProtKB-UniRule"/>
</dbReference>
<evidence type="ECO:0000256" key="9">
    <source>
        <dbReference type="ARBA" id="ARBA00023125"/>
    </source>
</evidence>
<dbReference type="InterPro" id="IPR041383">
    <property type="entry name" value="RuvC_III"/>
</dbReference>
<dbReference type="KEGG" id="chya:V22_07880"/>
<evidence type="ECO:0000256" key="7">
    <source>
        <dbReference type="ARBA" id="ARBA00022884"/>
    </source>
</evidence>
<keyword evidence="3 12" id="KW-0479">Metal-binding</keyword>
<feature type="binding site" evidence="12">
    <location>
        <position position="8"/>
    </location>
    <ligand>
        <name>Mg(2+)</name>
        <dbReference type="ChEBI" id="CHEBI:18420"/>
        <label>2</label>
    </ligand>
</feature>
<evidence type="ECO:0000256" key="11">
    <source>
        <dbReference type="ARBA" id="ARBA00046380"/>
    </source>
</evidence>
<feature type="compositionally biased region" description="Basic and acidic residues" evidence="13">
    <location>
        <begin position="849"/>
        <end position="860"/>
    </location>
</feature>
<evidence type="ECO:0000256" key="5">
    <source>
        <dbReference type="ARBA" id="ARBA00022801"/>
    </source>
</evidence>
<evidence type="ECO:0000259" key="14">
    <source>
        <dbReference type="PROSITE" id="PS51749"/>
    </source>
</evidence>
<dbReference type="GO" id="GO:0004519">
    <property type="term" value="F:endonuclease activity"/>
    <property type="evidence" value="ECO:0007669"/>
    <property type="project" value="UniProtKB-UniRule"/>
</dbReference>
<feature type="region of interest" description="Disordered" evidence="13">
    <location>
        <begin position="46"/>
        <end position="69"/>
    </location>
</feature>
<dbReference type="PROSITE" id="PS51749">
    <property type="entry name" value="HNH_CAS9"/>
    <property type="match status" value="1"/>
</dbReference>
<feature type="binding site" evidence="12">
    <location>
        <position position="516"/>
    </location>
    <ligand>
        <name>Mg(2+)</name>
        <dbReference type="ChEBI" id="CHEBI:18420"/>
        <label>1</label>
    </ligand>
</feature>
<feature type="active site" description="Proton acceptor for HNH nuclease domain" evidence="12">
    <location>
        <position position="594"/>
    </location>
</feature>
<keyword evidence="7 12" id="KW-0694">RNA-binding</keyword>
<dbReference type="InterPro" id="IPR036397">
    <property type="entry name" value="RNaseH_sf"/>
</dbReference>
<feature type="binding site" evidence="12">
    <location>
        <position position="516"/>
    </location>
    <ligand>
        <name>Mg(2+)</name>
        <dbReference type="ChEBI" id="CHEBI:18420"/>
        <label>2</label>
    </ligand>
</feature>
<keyword evidence="16" id="KW-1185">Reference proteome</keyword>
<dbReference type="GO" id="GO:0003677">
    <property type="term" value="F:DNA binding"/>
    <property type="evidence" value="ECO:0007669"/>
    <property type="project" value="UniProtKB-UniRule"/>
</dbReference>
<reference evidence="15 16" key="1">
    <citation type="submission" date="2019-02" db="EMBL/GenBank/DDBJ databases">
        <title>Deep-cultivation of Planctomycetes and their phenomic and genomic characterization uncovers novel biology.</title>
        <authorList>
            <person name="Wiegand S."/>
            <person name="Jogler M."/>
            <person name="Boedeker C."/>
            <person name="Pinto D."/>
            <person name="Vollmers J."/>
            <person name="Rivas-Marin E."/>
            <person name="Kohn T."/>
            <person name="Peeters S.H."/>
            <person name="Heuer A."/>
            <person name="Rast P."/>
            <person name="Oberbeckmann S."/>
            <person name="Bunk B."/>
            <person name="Jeske O."/>
            <person name="Meyerdierks A."/>
            <person name="Storesund J.E."/>
            <person name="Kallscheuer N."/>
            <person name="Luecker S."/>
            <person name="Lage O.M."/>
            <person name="Pohl T."/>
            <person name="Merkel B.J."/>
            <person name="Hornburger P."/>
            <person name="Mueller R.-W."/>
            <person name="Bruemmer F."/>
            <person name="Labrenz M."/>
            <person name="Spormann A.M."/>
            <person name="Op den Camp H."/>
            <person name="Overmann J."/>
            <person name="Amann R."/>
            <person name="Jetten M.S.M."/>
            <person name="Mascher T."/>
            <person name="Medema M.H."/>
            <person name="Devos D.P."/>
            <person name="Kaster A.-K."/>
            <person name="Ovreas L."/>
            <person name="Rohde M."/>
            <person name="Galperin M.Y."/>
            <person name="Jogler C."/>
        </authorList>
    </citation>
    <scope>NUCLEOTIDE SEQUENCE [LARGE SCALE GENOMIC DNA]</scope>
    <source>
        <strain evidence="15 16">V22</strain>
    </source>
</reference>
<dbReference type="GO" id="GO:0046872">
    <property type="term" value="F:metal ion binding"/>
    <property type="evidence" value="ECO:0007669"/>
    <property type="project" value="UniProtKB-UniRule"/>
</dbReference>
<dbReference type="GO" id="GO:0043571">
    <property type="term" value="P:maintenance of CRISPR repeat elements"/>
    <property type="evidence" value="ECO:0007669"/>
    <property type="project" value="UniProtKB-UniRule"/>
</dbReference>
<dbReference type="RefSeq" id="WP_145259987.1">
    <property type="nucleotide sequence ID" value="NZ_CP036316.1"/>
</dbReference>
<evidence type="ECO:0000313" key="16">
    <source>
        <dbReference type="Proteomes" id="UP000319976"/>
    </source>
</evidence>
<comment type="domain">
    <text evidence="12">Has 2 endonuclease domains. The discontinuous RuvC-like domain cleaves the target DNA noncomplementary to crRNA while the HNH nuclease domain cleaves the target DNA complementary to crRNA.</text>
</comment>
<comment type="function">
    <text evidence="12">CRISPR (clustered regularly interspaced short palindromic repeat) is an adaptive immune system that provides protection against mobile genetic elements (viruses, transposable elements and conjugative plasmids). CRISPR clusters contain spacers, sequences complementary to antecedent mobile elements, and target invading nucleic acids. CRISPR clusters are transcribed and processed into CRISPR RNA (crRNA). In type II CRISPR systems correct processing of pre-crRNA requires a trans-encoded small RNA (tracrRNA), endogenous ribonuclease 3 (rnc) and this protein. The tracrRNA serves as a guide for ribonuclease 3-aided processing of pre-crRNA. Subsequently Cas9/crRNA/tracrRNA endonucleolytically cleaves linear or circular dsDNA target complementary to the spacer; Cas9 is inactive in the absence of the 2 guide RNAs (gRNA). Cas9 recognizes the protospacer adjacent motif (PAM) in the CRISPR repeat sequences to help distinguish self versus nonself, as targets within the bacterial CRISPR locus do not have PAMs. PAM recognition is also required for catalytic activity.</text>
</comment>
<organism evidence="15 16">
    <name type="scientific">Calycomorphotria hydatis</name>
    <dbReference type="NCBI Taxonomy" id="2528027"/>
    <lineage>
        <taxon>Bacteria</taxon>
        <taxon>Pseudomonadati</taxon>
        <taxon>Planctomycetota</taxon>
        <taxon>Planctomycetia</taxon>
        <taxon>Planctomycetales</taxon>
        <taxon>Planctomycetaceae</taxon>
        <taxon>Calycomorphotria</taxon>
    </lineage>
</organism>
<feature type="region of interest" description="Disordered" evidence="13">
    <location>
        <begin position="849"/>
        <end position="869"/>
    </location>
</feature>
<keyword evidence="2 12" id="KW-0540">Nuclease</keyword>
<evidence type="ECO:0000256" key="2">
    <source>
        <dbReference type="ARBA" id="ARBA00022722"/>
    </source>
</evidence>
<dbReference type="Pfam" id="PF18470">
    <property type="entry name" value="Cas9_a"/>
    <property type="match status" value="1"/>
</dbReference>
<feature type="binding site" evidence="12">
    <location>
        <position position="729"/>
    </location>
    <ligand>
        <name>Mg(2+)</name>
        <dbReference type="ChEBI" id="CHEBI:18420"/>
        <label>2</label>
    </ligand>
</feature>
<evidence type="ECO:0000256" key="8">
    <source>
        <dbReference type="ARBA" id="ARBA00023118"/>
    </source>
</evidence>
<feature type="binding site" evidence="12">
    <location>
        <position position="512"/>
    </location>
    <ligand>
        <name>Mg(2+)</name>
        <dbReference type="ChEBI" id="CHEBI:18420"/>
        <label>1</label>
    </ligand>
</feature>
<feature type="domain" description="HNH Cas9-type" evidence="14">
    <location>
        <begin position="520"/>
        <end position="672"/>
    </location>
</feature>
<evidence type="ECO:0000256" key="12">
    <source>
        <dbReference type="HAMAP-Rule" id="MF_01480"/>
    </source>
</evidence>
<protein>
    <recommendedName>
        <fullName evidence="12">CRISPR-associated endonuclease Cas9</fullName>
        <ecNumber evidence="12">3.1.-.-</ecNumber>
    </recommendedName>
</protein>
<dbReference type="InterPro" id="IPR040619">
    <property type="entry name" value="Cas9_alpha-helical_lobe"/>
</dbReference>
<comment type="cofactor">
    <cofactor evidence="1 12">
        <name>Mg(2+)</name>
        <dbReference type="ChEBI" id="CHEBI:18420"/>
    </cofactor>
</comment>
<keyword evidence="6 12" id="KW-0460">Magnesium</keyword>
<feature type="compositionally biased region" description="Basic residues" evidence="13">
    <location>
        <begin position="55"/>
        <end position="69"/>
    </location>
</feature>
<dbReference type="OrthoDB" id="9757607at2"/>
<evidence type="ECO:0000256" key="4">
    <source>
        <dbReference type="ARBA" id="ARBA00022759"/>
    </source>
</evidence>
<accession>A0A517T5B6</accession>
<dbReference type="Gene3D" id="3.30.420.10">
    <property type="entry name" value="Ribonuclease H-like superfamily/Ribonuclease H"/>
    <property type="match status" value="3"/>
</dbReference>
<dbReference type="AlphaFoldDB" id="A0A517T5B6"/>
<sequence>MKYILGLDIGATSIGWAVVHVDSNGNPKRIIDTGVRIFEAGVEGDLDSGKESSKATKRREARLARRQTHRRDVRRRATWRVLEKHGLLPKLPSSDGIQRDEAIKELDAKLKEKFVEAGNHQQAQVLPYLIRAAAIVRKLELEELGRAFYHLAQRRGYQSNRKADQIKKDDEDLGKVASGIATLQEKKGDRTLGQYFATVHPDDRKNEEERIRQQWTAREMFVKEYEAICNKQREYYPDLFTDEFIRELRIALFFQRPLKSQKGLVGRCAIYPEYRRCQLALLEAQELRVLQQLNHIAVHVPQEPTRRLTPKEWSSLYYALMTDGDITFAAAKKLLELNKRGTKFNLEEGGEKRLVGDRTGSKMRDVFSEEWDELPAERQDLIIRDVLNYQKHDKLVERAQEAFGLSKEKAEKLAGTSLEDGYSRHSRVALRELNEVMSRQEHPAYSEARLIIDPEAFSADESASELPPLKEFSEKYGKEITNPAVTRALTEVRKVVNAIIREHGKPLKIRIETAREIKQSKKRREQDAARMRQRQKLREKAKAEILKEMKFEAKRGDIEKYLLAEECNWECPYTGERINIRSLLGSSPQFDVEHIYPRGYLDDSFANKTLCYHQENRHVKGDKLPYQAYGQQVEKWGQILGRVKKFKGEYADRKLQRFQVKEVPDDFVERQLNDTKYNTVLAAEYLGLLFGGLYDLEGIRRIETVAGQITAKVRDALKVGKTRDVHTHHALDAVIVAITSPSYINKFSVENQYSRESGRVIRDLPYPYTDFKSELYAAIDNILVSHRPTRRISGPLHKETLYSPRKEDGKVRIRKPLAALSKADLQKGHIADPVLRSVITQKWEAAGKPDPAKFFSDEKNLPNMPSEQGNGPIIRKVRLALGDNPHPIGDEQHRQRHAILGSNHHVEFVAIHDADGEIKKYDMRIVSMLEAKNRVRDGRPVIGDGLAENESVVMSFCKNDMLWLDDVDGTRVLCRLSKMSEGDLSVRPHYEARIEKEIPDQEKKRWRFRTAKAVMARNPEPAKIGILR</sequence>
<feature type="active site" description="For RuvC-like nuclease domain" evidence="12">
    <location>
        <position position="8"/>
    </location>
</feature>
<comment type="subunit">
    <text evidence="11 12">Monomer. Binds crRNA and tracrRNA.</text>
</comment>
<evidence type="ECO:0000256" key="13">
    <source>
        <dbReference type="SAM" id="MobiDB-lite"/>
    </source>
</evidence>
<gene>
    <name evidence="15" type="primary">cas9_1</name>
    <name evidence="12" type="synonym">cas9</name>
    <name evidence="15" type="ORF">V22_07880</name>
</gene>
<keyword evidence="10" id="KW-0464">Manganese</keyword>
<dbReference type="InterPro" id="IPR003615">
    <property type="entry name" value="HNH_nuc"/>
</dbReference>
<keyword evidence="5 12" id="KW-0378">Hydrolase</keyword>
<proteinExistence type="inferred from homology"/>
<dbReference type="InterPro" id="IPR028629">
    <property type="entry name" value="Cas9"/>
</dbReference>